<protein>
    <recommendedName>
        <fullName evidence="9">S-layer protein</fullName>
    </recommendedName>
</protein>
<dbReference type="Pfam" id="PF07564">
    <property type="entry name" value="DUF1542"/>
    <property type="match status" value="3"/>
</dbReference>
<reference evidence="7 8" key="1">
    <citation type="submission" date="2018-05" db="EMBL/GenBank/DDBJ databases">
        <title>Reference genomes for bee gut microbiota database.</title>
        <authorList>
            <person name="Ellegaard K.M."/>
        </authorList>
    </citation>
    <scope>NUCLEOTIDE SEQUENCE [LARGE SCALE GENOMIC DNA]</scope>
    <source>
        <strain evidence="7 8">ESL0186</strain>
    </source>
</reference>
<feature type="compositionally biased region" description="Basic and acidic residues" evidence="3">
    <location>
        <begin position="110"/>
        <end position="138"/>
    </location>
</feature>
<feature type="region of interest" description="Disordered" evidence="3">
    <location>
        <begin position="3044"/>
        <end position="3079"/>
    </location>
</feature>
<feature type="compositionally biased region" description="Low complexity" evidence="3">
    <location>
        <begin position="98"/>
        <end position="109"/>
    </location>
</feature>
<feature type="compositionally biased region" description="Basic and acidic residues" evidence="3">
    <location>
        <begin position="2286"/>
        <end position="2296"/>
    </location>
</feature>
<keyword evidence="8" id="KW-1185">Reference proteome</keyword>
<evidence type="ECO:0000259" key="5">
    <source>
        <dbReference type="Pfam" id="PF04650"/>
    </source>
</evidence>
<evidence type="ECO:0000256" key="3">
    <source>
        <dbReference type="SAM" id="MobiDB-lite"/>
    </source>
</evidence>
<evidence type="ECO:0000313" key="7">
    <source>
        <dbReference type="EMBL" id="AWM75190.1"/>
    </source>
</evidence>
<dbReference type="RefSeq" id="WP_109586196.1">
    <property type="nucleotide sequence ID" value="NZ_CP029477.1"/>
</dbReference>
<feature type="coiled-coil region" evidence="2">
    <location>
        <begin position="1037"/>
        <end position="1081"/>
    </location>
</feature>
<feature type="compositionally biased region" description="Basic and acidic residues" evidence="3">
    <location>
        <begin position="3044"/>
        <end position="3063"/>
    </location>
</feature>
<accession>A0ABN5LHP3</accession>
<dbReference type="NCBIfam" id="TIGR01168">
    <property type="entry name" value="YSIRK_signal"/>
    <property type="match status" value="1"/>
</dbReference>
<dbReference type="Proteomes" id="UP000246036">
    <property type="component" value="Chromosome"/>
</dbReference>
<feature type="domain" description="S-layer protein C-terminal" evidence="4">
    <location>
        <begin position="3423"/>
        <end position="3481"/>
    </location>
</feature>
<evidence type="ECO:0000259" key="6">
    <source>
        <dbReference type="Pfam" id="PF07564"/>
    </source>
</evidence>
<feature type="domain" description="DUF1542" evidence="6">
    <location>
        <begin position="1734"/>
        <end position="1807"/>
    </location>
</feature>
<keyword evidence="1" id="KW-0732">Signal</keyword>
<gene>
    <name evidence="7" type="ORF">DKL58_04065</name>
</gene>
<feature type="coiled-coil region" evidence="2">
    <location>
        <begin position="1556"/>
        <end position="1587"/>
    </location>
</feature>
<feature type="domain" description="S-layer protein C-terminal" evidence="4">
    <location>
        <begin position="3277"/>
        <end position="3338"/>
    </location>
</feature>
<sequence length="3484" mass="374845">MLGKNNYNERLRKMEMQDKQDHFSIRKLSIGAASVLLGFTFFGLNSQSVKADTIDPSQNITEESNRDNSNTETKQTGTKDKTKSDAAASKKKNETDLSTFSGLSSFLKSSKTDEVKDTSSKDKTDTTAKDKTDKDKQEATTADSNNSATTPATGSDEGNQDTTTDKTPTDITDSDDQNSDSSKLPTDVTGDTTNSDKDTDTTQDSKANEAKKLANDLANDDKTGDTPTVINGVAHVYNWNQLVYALHNEECFDKDKQNPDETKRISEIDIMNNITADNKGGQNGLDVYGRTLLIKSYDADGRTNKYKIDFNGYHPRIRGNSSEVTNLTYSNLELWCADYWGIIMTDRNNSSSKPHDGKGEKIGVSNLTFNNIDFHGSQMVHSASDTHITFTGTNTAETIYTPYKDGGASSANHQQLFEFGGSDNSIDFKGDFTGATFGGNVIEMGGSNCYVTVEKGVTVTLNPRLNSDGKTLGNNPAETTHAVHAIYISGTGKVDVKGELNINVGINSGDNAYQGKLDANRATAIRLNDKASQFTVESGGSVNVTTNGDISDYNSGNNLIYDGGNFTVKPDGKLSITGKHMGDYKGTLVQIAGIANVQNGTFEIRLEEDPNHPYDKSDPTSAQNKDAQIFGAGTNPIVLVDVTGSDSELIVNNPQSLVLDSHLNTATGTSIIGDSSAVTITNVRQKLNFLGNSLTLPPFHTLQVSKDSKTKNIVVDKLVLLNGQGGKNGEYMFTPELWAKVSELPYFKIPALKNIKTLLDELAAEGNPINYDTIFSKIIDAAFSDPKNIGYNDIAFGPANSSGFLDIKPENVTATANVDASGKKDGSWTISGIVDGYKSDKDGPDSDLKNPFREFLKLPLGTKAYIMAEIDYGKGTKPLSLNNNIEDPPYQYTNNGDNDLPTAFAGEVTKSENGNYIFKVNVPADVVGKINSNTKIKLTPTANFIDYNPLDKDSKERPVIVSILKIAQDTAAKNIKSKVNAANDLDGQFPKSDPKSKEQVALETAINNAAEVAKTALDPGYESGKSVYGAGNVNEVSQREENALKDLQTAMDAAQKVVKQIHDAKEAKDKAQKAITDAANNAISRVNQQSTLTDAEKAQYIDAINSAEKVALENPSTNKNSIYNPANKPSDITNIQNAFENKVNKEAAKAEVAGYTENGKKTLGVSSDKIDNALSEQLKAIDNATDIATAENDAKLNILGKLKDAAKAKVKNDAEAAKEGLGVKSDTKIDQAVSEAAKAIDDHTDFNEIKKDMTNGQNNVLSKYKDAAKNQLAEVAKSDKKALGVESDSNIDQAVDNANTLIGQASSVELVTEDLNSAKSNIADKFKDSAKKQVQDYADEAKSNLGVDTDTGIDAAAKTAEDAIDGDTAASAIGTDITNGKNAILAAYKDSAKKQLDQAEKDIESKLENVKGLTADDIEKAKKVAKGLLTNNEKTGYKDKVDAAETFEDVNTATKDGIAALNKLLTDKSSLGNKNDAIDAINQARDKAINDINDKTKYPNLSDEDRNSLINTIKDDATEGVDNVNKDTDPAKITADKQAAIDKINSVTATASSKDLADLKNEQKSQTAALQDAAAKAKETIDQIDNKYLSPSDKQYYKDLIDKHAASATNAINSASNKDDIDTAEKDGESNINSDLVSAQVAAAKSQAIAELNKAKSDDKKAINDVHKNGTLSDDDWEKALDAIDNAYTTAITAVSNDHTPADIVTDKNTGINAMQTVVDSVSGNAEQAELAKTKNKAIADLKDQAQELHDHIQADPNLSNTEKNDYLDQVASALNNAEQAVSAADKNTVNSAHNAGIEELNNIRNNADLQSARDKALTDLQNEFNTDNAAIDGLTNISTAGKTGIKTDLQNAYNEAVNKVKDPASNTIALINSASDAGITNMENILGKAKGLDQTIADDQQKLEDYAQKAIDRINSSTMSDADKGKAIKDIQNARDDAQGEVGNKLTVEDANQAEKDGETSIQKAEANANQTDLNKAKDTAKARIDGARDKALQNLKDVYDTLTDDEKKQAQAAYNKAVKDIPALAEQAEAAIDNAFDKGAISDLTNDTINSINSTGDTANVAMTKVVAVQAVKDAAQAAKDKLTNPRDKAGVDDVANLGIADINAATTSSTVLDIKDNALNSIKNIKDSGTGDTDKDNALWDKKNKANAELAQELADTTAAIDKLTDLTSDQKKQFKAQAQAAHDRAHIRIEGAAETDIQSEKGIGIDNIDKALTDAKLQAVKNVAKADVDKTADDAIDKVNKDDTINKDDKQNIIDNINKDRDKTKEDIDNADTPDKVNNAKNDGEGEIKGHVDNGTSSAKEKQTAKDKLAAAADKIYDRLKNDRNSGKLDYNQYQDLKDKVDNAVDAANGAISNADGTSNINGAESDGESALSGINTDIDKVEAVNTALGKLSDAVNKANDAADAVAKEVGKTEKEQKKLAKQMKDAIEKQRAKAAKNIKDAQNAADDPLNAIKTAGQKGVDSITGLTNDYTDKVDQIKTLKQKADAAKDDLNNLKTDENSNPVLTASDVAQGEADIDDAVQTGISDIYQASSVDDAKTAEQKAEDAVGLAKLPTELLAEKNKQIAAINQYAADADKTIDGFAQSDQNKDGLPADTITTLKKQVEAAKNKAISKINDVTLAKGASQAKFDEAKTNVQNAEKGVAENNETVDFGEAGIDKVKTLAKQKADVVKAKNDKIAELEQKQKDANNDIENSGMSPADQGPLKDQVQKLVDKAKDQIINISDTDDKGNVKTPEQVKDEADTIINNTVDGFKDPDDNNKVPGISDIINNAQLEGAKTTAEKTLNNKRAQAHDIINGSQLTADQKQKANKAIDDAFNTEKSDIDAKTNINDVPKDEDQIGQAIDAIWNKPTSSDEKNEWFNDEENNALSGTDGVAGLETEAGLDKLTDKQKADYKDYIDDITNAITAIKDAKNIKDASSAYDKGMTSLNKLKALEQVKADADKAKGDIDKSDLNDTAKDRLKGDVEKVVEDTKDKLNQIDSSIGNASTNKDKIDQITHDAQSDISTIKDDFGIEDQSNDVVNANDEISKNHSDAIDTIHNEFGDDSKTPKTDDAYEKNKHVHSTTDEGINSDKTNADKEISKGAIDDAADIAKDKVNHLKHEDGTDYTDADKNKINEQIDKDAKDAKDKIDKADKVTDIDNIRNNGIHQIHQDCSDPATIDNILHGNNSNDNNGGGGVVAPIQPANPAKKPTTTNTSDKDKPNGTNDIDNPVDVTLMHNAYLYDETGKRANKITLGVGSVLTTHGTKTINGKDYYVLVDKGANNKKYYVAAGNIVAATRKLKHNAYIYNQFGKRVKNTGVFKKGKLVKTFGNAVKIRGKKYFIIDKNRFVKAANFAKGVVTVSTAKVEVVPTSAVAEKPKTVVEKTLMHNAYLYDQNGTRANKLIFQAGSQVGTVGKKKVNGKVCYELPDGMFIAAGNIDAKRLKLKHNAYVYNQYGHRANKKVLKKRKSVKTYGNSVKINGKRYFIISKGRFVKKANF</sequence>
<feature type="domain" description="S-layer protein C-terminal" evidence="4">
    <location>
        <begin position="3218"/>
        <end position="3263"/>
    </location>
</feature>
<name>A0ABN5LHP3_9LACO</name>
<keyword evidence="2" id="KW-0175">Coiled coil</keyword>
<evidence type="ECO:0000256" key="1">
    <source>
        <dbReference type="ARBA" id="ARBA00022729"/>
    </source>
</evidence>
<feature type="coiled-coil region" evidence="2">
    <location>
        <begin position="2475"/>
        <end position="2502"/>
    </location>
</feature>
<evidence type="ECO:0000313" key="8">
    <source>
        <dbReference type="Proteomes" id="UP000246036"/>
    </source>
</evidence>
<dbReference type="Pfam" id="PF04650">
    <property type="entry name" value="YSIRK_signal"/>
    <property type="match status" value="1"/>
</dbReference>
<feature type="domain" description="YSIRK Gram-positive signal peptide" evidence="5">
    <location>
        <begin position="18"/>
        <end position="43"/>
    </location>
</feature>
<dbReference type="EMBL" id="CP029477">
    <property type="protein sequence ID" value="AWM75190.1"/>
    <property type="molecule type" value="Genomic_DNA"/>
</dbReference>
<feature type="coiled-coil region" evidence="2">
    <location>
        <begin position="2414"/>
        <end position="2449"/>
    </location>
</feature>
<proteinExistence type="predicted"/>
<feature type="domain" description="DUF1542" evidence="6">
    <location>
        <begin position="1644"/>
        <end position="1720"/>
    </location>
</feature>
<feature type="coiled-coil region" evidence="2">
    <location>
        <begin position="1389"/>
        <end position="1416"/>
    </location>
</feature>
<dbReference type="InterPro" id="IPR011439">
    <property type="entry name" value="DUF1542"/>
</dbReference>
<feature type="coiled-coil region" evidence="2">
    <location>
        <begin position="1732"/>
        <end position="1788"/>
    </location>
</feature>
<feature type="compositionally biased region" description="Low complexity" evidence="3">
    <location>
        <begin position="139"/>
        <end position="153"/>
    </location>
</feature>
<feature type="domain" description="S-layer protein C-terminal" evidence="4">
    <location>
        <begin position="3368"/>
        <end position="3421"/>
    </location>
</feature>
<organism evidence="7 8">
    <name type="scientific">Lactobacillus kullabergensis</name>
    <dbReference type="NCBI Taxonomy" id="1218493"/>
    <lineage>
        <taxon>Bacteria</taxon>
        <taxon>Bacillati</taxon>
        <taxon>Bacillota</taxon>
        <taxon>Bacilli</taxon>
        <taxon>Lactobacillales</taxon>
        <taxon>Lactobacillaceae</taxon>
        <taxon>Lactobacillus</taxon>
    </lineage>
</organism>
<evidence type="ECO:0000256" key="2">
    <source>
        <dbReference type="SAM" id="Coils"/>
    </source>
</evidence>
<evidence type="ECO:0000259" key="4">
    <source>
        <dbReference type="Pfam" id="PF03217"/>
    </source>
</evidence>
<feature type="region of interest" description="Disordered" evidence="3">
    <location>
        <begin position="2268"/>
        <end position="2310"/>
    </location>
</feature>
<evidence type="ECO:0008006" key="9">
    <source>
        <dbReference type="Google" id="ProtNLM"/>
    </source>
</evidence>
<dbReference type="InterPro" id="IPR024968">
    <property type="entry name" value="SlpA_C_lactobacillus"/>
</dbReference>
<feature type="domain" description="DUF1542" evidence="6">
    <location>
        <begin position="2224"/>
        <end position="2293"/>
    </location>
</feature>
<feature type="region of interest" description="Disordered" evidence="3">
    <location>
        <begin position="55"/>
        <end position="206"/>
    </location>
</feature>
<feature type="compositionally biased region" description="Polar residues" evidence="3">
    <location>
        <begin position="55"/>
        <end position="76"/>
    </location>
</feature>
<dbReference type="Pfam" id="PF03217">
    <property type="entry name" value="SlpA"/>
    <property type="match status" value="4"/>
</dbReference>
<feature type="region of interest" description="Disordered" evidence="3">
    <location>
        <begin position="2685"/>
        <end position="2708"/>
    </location>
</feature>
<feature type="region of interest" description="Disordered" evidence="3">
    <location>
        <begin position="3169"/>
        <end position="3216"/>
    </location>
</feature>
<dbReference type="InterPro" id="IPR005877">
    <property type="entry name" value="YSIRK_signal_dom"/>
</dbReference>